<dbReference type="EMBL" id="PEZV01000041">
    <property type="protein sequence ID" value="PIT97047.1"/>
    <property type="molecule type" value="Genomic_DNA"/>
</dbReference>
<sequence>MINYKQVRETSFKKIAVKSWDEVLDYWIFVSTLVLTLTLALYFIRYFLLLALNLFHGEWLIFFSIVFLLIEVVLVIFAIECIILCSILLHEKKRISILDVIQDSYEKYYRFLPTILLFIVVSAVSLILFVIPAFFVVPKYSLSLVICLRESNDPVRALKRSAKLTRGNFPASFWVVITSAILFLVIRIPIVGWLFGVFFAVPFIANTLVLLYYELKKTYV</sequence>
<evidence type="ECO:0008006" key="4">
    <source>
        <dbReference type="Google" id="ProtNLM"/>
    </source>
</evidence>
<dbReference type="AlphaFoldDB" id="A0A2M6WW78"/>
<evidence type="ECO:0000256" key="1">
    <source>
        <dbReference type="SAM" id="Phobius"/>
    </source>
</evidence>
<proteinExistence type="predicted"/>
<keyword evidence="1" id="KW-0812">Transmembrane</keyword>
<comment type="caution">
    <text evidence="2">The sequence shown here is derived from an EMBL/GenBank/DDBJ whole genome shotgun (WGS) entry which is preliminary data.</text>
</comment>
<feature type="transmembrane region" description="Helical" evidence="1">
    <location>
        <begin position="60"/>
        <end position="90"/>
    </location>
</feature>
<dbReference type="Proteomes" id="UP000228596">
    <property type="component" value="Unassembled WGS sequence"/>
</dbReference>
<evidence type="ECO:0000313" key="3">
    <source>
        <dbReference type="Proteomes" id="UP000228596"/>
    </source>
</evidence>
<gene>
    <name evidence="2" type="ORF">COT77_03640</name>
</gene>
<protein>
    <recommendedName>
        <fullName evidence="4">Glycerophosphoryl diester phosphodiesterase membrane domain-containing protein</fullName>
    </recommendedName>
</protein>
<feature type="transmembrane region" description="Helical" evidence="1">
    <location>
        <begin position="111"/>
        <end position="135"/>
    </location>
</feature>
<feature type="transmembrane region" description="Helical" evidence="1">
    <location>
        <begin position="23"/>
        <end position="48"/>
    </location>
</feature>
<keyword evidence="1" id="KW-1133">Transmembrane helix</keyword>
<name>A0A2M6WW78_9BACT</name>
<organism evidence="2 3">
    <name type="scientific">Candidatus Berkelbacteria bacterium CG10_big_fil_rev_8_21_14_0_10_41_12</name>
    <dbReference type="NCBI Taxonomy" id="1974513"/>
    <lineage>
        <taxon>Bacteria</taxon>
        <taxon>Candidatus Berkelbacteria</taxon>
    </lineage>
</organism>
<reference evidence="3" key="1">
    <citation type="submission" date="2017-09" db="EMBL/GenBank/DDBJ databases">
        <title>Depth-based differentiation of microbial function through sediment-hosted aquifers and enrichment of novel symbionts in the deep terrestrial subsurface.</title>
        <authorList>
            <person name="Probst A.J."/>
            <person name="Ladd B."/>
            <person name="Jarett J.K."/>
            <person name="Geller-Mcgrath D.E."/>
            <person name="Sieber C.M.K."/>
            <person name="Emerson J.B."/>
            <person name="Anantharaman K."/>
            <person name="Thomas B.C."/>
            <person name="Malmstrom R."/>
            <person name="Stieglmeier M."/>
            <person name="Klingl A."/>
            <person name="Woyke T."/>
            <person name="Ryan C.M."/>
            <person name="Banfield J.F."/>
        </authorList>
    </citation>
    <scope>NUCLEOTIDE SEQUENCE [LARGE SCALE GENOMIC DNA]</scope>
</reference>
<keyword evidence="1" id="KW-0472">Membrane</keyword>
<feature type="transmembrane region" description="Helical" evidence="1">
    <location>
        <begin position="169"/>
        <end position="186"/>
    </location>
</feature>
<accession>A0A2M6WW78</accession>
<evidence type="ECO:0000313" key="2">
    <source>
        <dbReference type="EMBL" id="PIT97047.1"/>
    </source>
</evidence>
<feature type="transmembrane region" description="Helical" evidence="1">
    <location>
        <begin position="193"/>
        <end position="213"/>
    </location>
</feature>